<dbReference type="EMBL" id="SSMQ01000005">
    <property type="protein sequence ID" value="TKD11909.1"/>
    <property type="molecule type" value="Genomic_DNA"/>
</dbReference>
<accession>A0A4U1JH61</accession>
<dbReference type="AlphaFoldDB" id="A0A4U1JH61"/>
<dbReference type="Gene3D" id="3.10.450.50">
    <property type="match status" value="1"/>
</dbReference>
<sequence length="195" mass="20611">MTKTSFASVGRRAKVALTVAGAAAAVALFAGFITPTPNGWKLAAELEIAKLPVCYALGTDAIGRGDLQAGKNIYAPCFKSDAELAVYFPGTPFNGPPSSTAIGANAWADFVEGVFTTSGYTSTQHLIGSIDINVIDEDEATMTSYLHATHVLPNGTIDVANGTYEDEVIRVNGTWKIKRRTLKLITFLNLGTPTP</sequence>
<protein>
    <submittedName>
        <fullName evidence="2">Nuclear transport factor 2 family protein</fullName>
    </submittedName>
</protein>
<evidence type="ECO:0000259" key="1">
    <source>
        <dbReference type="Pfam" id="PF13577"/>
    </source>
</evidence>
<gene>
    <name evidence="2" type="ORF">E8A74_07210</name>
</gene>
<dbReference type="InterPro" id="IPR032710">
    <property type="entry name" value="NTF2-like_dom_sf"/>
</dbReference>
<reference evidence="2 3" key="1">
    <citation type="submission" date="2019-04" db="EMBL/GenBank/DDBJ databases">
        <authorList>
            <person name="Li Y."/>
            <person name="Wang J."/>
        </authorList>
    </citation>
    <scope>NUCLEOTIDE SEQUENCE [LARGE SCALE GENOMIC DNA]</scope>
    <source>
        <strain evidence="2 3">DSM 14668</strain>
    </source>
</reference>
<evidence type="ECO:0000313" key="3">
    <source>
        <dbReference type="Proteomes" id="UP000309215"/>
    </source>
</evidence>
<evidence type="ECO:0000313" key="2">
    <source>
        <dbReference type="EMBL" id="TKD11909.1"/>
    </source>
</evidence>
<name>A0A4U1JH61_9BACT</name>
<comment type="caution">
    <text evidence="2">The sequence shown here is derived from an EMBL/GenBank/DDBJ whole genome shotgun (WGS) entry which is preliminary data.</text>
</comment>
<dbReference type="Proteomes" id="UP000309215">
    <property type="component" value="Unassembled WGS sequence"/>
</dbReference>
<dbReference type="CDD" id="cd00531">
    <property type="entry name" value="NTF2_like"/>
    <property type="match status" value="1"/>
</dbReference>
<dbReference type="InterPro" id="IPR037401">
    <property type="entry name" value="SnoaL-like"/>
</dbReference>
<dbReference type="Pfam" id="PF13577">
    <property type="entry name" value="SnoaL_4"/>
    <property type="match status" value="1"/>
</dbReference>
<keyword evidence="3" id="KW-1185">Reference proteome</keyword>
<dbReference type="SUPFAM" id="SSF54427">
    <property type="entry name" value="NTF2-like"/>
    <property type="match status" value="1"/>
</dbReference>
<dbReference type="RefSeq" id="WP_136928183.1">
    <property type="nucleotide sequence ID" value="NZ_SSMQ01000005.1"/>
</dbReference>
<dbReference type="OrthoDB" id="981191at2"/>
<proteinExistence type="predicted"/>
<feature type="domain" description="SnoaL-like" evidence="1">
    <location>
        <begin position="42"/>
        <end position="181"/>
    </location>
</feature>
<organism evidence="2 3">
    <name type="scientific">Polyangium fumosum</name>
    <dbReference type="NCBI Taxonomy" id="889272"/>
    <lineage>
        <taxon>Bacteria</taxon>
        <taxon>Pseudomonadati</taxon>
        <taxon>Myxococcota</taxon>
        <taxon>Polyangia</taxon>
        <taxon>Polyangiales</taxon>
        <taxon>Polyangiaceae</taxon>
        <taxon>Polyangium</taxon>
    </lineage>
</organism>